<gene>
    <name evidence="1" type="ORF">H7965_05180</name>
</gene>
<proteinExistence type="predicted"/>
<name>A0A9X0UCP4_9PROT</name>
<evidence type="ECO:0000313" key="1">
    <source>
        <dbReference type="EMBL" id="MBC4014711.1"/>
    </source>
</evidence>
<evidence type="ECO:0000313" key="2">
    <source>
        <dbReference type="Proteomes" id="UP000600101"/>
    </source>
</evidence>
<dbReference type="RefSeq" id="WP_186769482.1">
    <property type="nucleotide sequence ID" value="NZ_JACOMF010000004.1"/>
</dbReference>
<sequence length="50" mass="5384">MTPWILALTDVPGQLVRFVLLPVQRYDTVDAAPLVQDREFGGLAGGKAST</sequence>
<accession>A0A9X0UCP4</accession>
<dbReference type="AlphaFoldDB" id="A0A9X0UCP4"/>
<keyword evidence="2" id="KW-1185">Reference proteome</keyword>
<dbReference type="Proteomes" id="UP000600101">
    <property type="component" value="Unassembled WGS sequence"/>
</dbReference>
<organism evidence="1 2">
    <name type="scientific">Siccirubricoccus deserti</name>
    <dbReference type="NCBI Taxonomy" id="2013562"/>
    <lineage>
        <taxon>Bacteria</taxon>
        <taxon>Pseudomonadati</taxon>
        <taxon>Pseudomonadota</taxon>
        <taxon>Alphaproteobacteria</taxon>
        <taxon>Acetobacterales</taxon>
        <taxon>Roseomonadaceae</taxon>
        <taxon>Siccirubricoccus</taxon>
    </lineage>
</organism>
<comment type="caution">
    <text evidence="1">The sequence shown here is derived from an EMBL/GenBank/DDBJ whole genome shotgun (WGS) entry which is preliminary data.</text>
</comment>
<protein>
    <submittedName>
        <fullName evidence="1">Uncharacterized protein</fullName>
    </submittedName>
</protein>
<reference evidence="1" key="1">
    <citation type="submission" date="2020-08" db="EMBL/GenBank/DDBJ databases">
        <authorList>
            <person name="Hu Y."/>
            <person name="Nguyen S.V."/>
            <person name="Li F."/>
            <person name="Fanning S."/>
        </authorList>
    </citation>
    <scope>NUCLEOTIDE SEQUENCE</scope>
    <source>
        <strain evidence="1">SYSU D8009</strain>
    </source>
</reference>
<dbReference type="EMBL" id="JACOMF010000004">
    <property type="protein sequence ID" value="MBC4014711.1"/>
    <property type="molecule type" value="Genomic_DNA"/>
</dbReference>